<dbReference type="Gene3D" id="3.30.2420.10">
    <property type="entry name" value="TonB"/>
    <property type="match status" value="1"/>
</dbReference>
<keyword evidence="8" id="KW-1185">Reference proteome</keyword>
<reference evidence="7 8" key="1">
    <citation type="submission" date="2020-11" db="EMBL/GenBank/DDBJ databases">
        <title>genome sequence of strain KACC 18849.</title>
        <authorList>
            <person name="Gao J."/>
            <person name="Zhang X."/>
        </authorList>
    </citation>
    <scope>NUCLEOTIDE SEQUENCE [LARGE SCALE GENOMIC DNA]</scope>
    <source>
        <strain evidence="7 8">KACC 18849</strain>
    </source>
</reference>
<dbReference type="Pfam" id="PF03544">
    <property type="entry name" value="TonB_C"/>
    <property type="match status" value="1"/>
</dbReference>
<dbReference type="NCBIfam" id="TIGR01352">
    <property type="entry name" value="tonB_Cterm"/>
    <property type="match status" value="1"/>
</dbReference>
<evidence type="ECO:0000256" key="1">
    <source>
        <dbReference type="ARBA" id="ARBA00004167"/>
    </source>
</evidence>
<evidence type="ECO:0000313" key="7">
    <source>
        <dbReference type="EMBL" id="MBI1682680.1"/>
    </source>
</evidence>
<accession>A0ABS0SUR6</accession>
<feature type="signal peptide" evidence="5">
    <location>
        <begin position="1"/>
        <end position="27"/>
    </location>
</feature>
<evidence type="ECO:0000256" key="3">
    <source>
        <dbReference type="ARBA" id="ARBA00022989"/>
    </source>
</evidence>
<keyword evidence="2" id="KW-0812">Transmembrane</keyword>
<comment type="caution">
    <text evidence="7">The sequence shown here is derived from an EMBL/GenBank/DDBJ whole genome shotgun (WGS) entry which is preliminary data.</text>
</comment>
<evidence type="ECO:0000256" key="4">
    <source>
        <dbReference type="ARBA" id="ARBA00023136"/>
    </source>
</evidence>
<feature type="domain" description="TonB C-terminal" evidence="6">
    <location>
        <begin position="293"/>
        <end position="384"/>
    </location>
</feature>
<gene>
    <name evidence="7" type="ORF">I4Q42_03265</name>
</gene>
<comment type="subcellular location">
    <subcellularLocation>
        <location evidence="1">Membrane</location>
        <topology evidence="1">Single-pass membrane protein</topology>
    </subcellularLocation>
</comment>
<sequence length="384" mass="40316">MRRRLAFTLALCVIAAPGALSASGALASPLPIPPPMQRQDMVQRILSYGPPPSVASCDGRKVGVVASAPFAPEVSTAYLPAGSAPDTPARGDRPVSAVTFGIDAKGAPTDLKPASDAPASDEVIAGVARWRFMPGQPVGGCRIEVSQTYTLQAKATTATLLEVVARRKREPLTGVRAAISERGDCGRAPRRIPALTSHPDLRSFEGRDFAAPWAGVLYDIDADGEVRNVRIATQGGDPVLADLAAASIAESRFHPGRPVTGCYGAFSVRPKTAEATAKAYPKALAVPTERDCSGVRSAALNLSVERSYPRNFARQAVEGWALLQFDITPEGRVGPVEIVAAQPAATFGYAARLALQGARPDPSIWGRTGCLVPVTFAMKGRAKD</sequence>
<dbReference type="EMBL" id="JADWOX010000001">
    <property type="protein sequence ID" value="MBI1682680.1"/>
    <property type="molecule type" value="Genomic_DNA"/>
</dbReference>
<name>A0ABS0SUR6_9CAUL</name>
<evidence type="ECO:0000256" key="5">
    <source>
        <dbReference type="SAM" id="SignalP"/>
    </source>
</evidence>
<dbReference type="PROSITE" id="PS52015">
    <property type="entry name" value="TONB_CTD"/>
    <property type="match status" value="1"/>
</dbReference>
<dbReference type="RefSeq" id="WP_198574597.1">
    <property type="nucleotide sequence ID" value="NZ_JADWOX010000001.1"/>
</dbReference>
<keyword evidence="5" id="KW-0732">Signal</keyword>
<feature type="chain" id="PRO_5046974960" evidence="5">
    <location>
        <begin position="28"/>
        <end position="384"/>
    </location>
</feature>
<dbReference type="SUPFAM" id="SSF74653">
    <property type="entry name" value="TolA/TonB C-terminal domain"/>
    <property type="match status" value="2"/>
</dbReference>
<dbReference type="Proteomes" id="UP000639859">
    <property type="component" value="Unassembled WGS sequence"/>
</dbReference>
<keyword evidence="3" id="KW-1133">Transmembrane helix</keyword>
<evidence type="ECO:0000256" key="2">
    <source>
        <dbReference type="ARBA" id="ARBA00022692"/>
    </source>
</evidence>
<evidence type="ECO:0000313" key="8">
    <source>
        <dbReference type="Proteomes" id="UP000639859"/>
    </source>
</evidence>
<dbReference type="InterPro" id="IPR006260">
    <property type="entry name" value="TonB/TolA_C"/>
</dbReference>
<proteinExistence type="predicted"/>
<organism evidence="7 8">
    <name type="scientific">Caulobacter hibisci</name>
    <dbReference type="NCBI Taxonomy" id="2035993"/>
    <lineage>
        <taxon>Bacteria</taxon>
        <taxon>Pseudomonadati</taxon>
        <taxon>Pseudomonadota</taxon>
        <taxon>Alphaproteobacteria</taxon>
        <taxon>Caulobacterales</taxon>
        <taxon>Caulobacteraceae</taxon>
        <taxon>Caulobacter</taxon>
    </lineage>
</organism>
<evidence type="ECO:0000259" key="6">
    <source>
        <dbReference type="PROSITE" id="PS52015"/>
    </source>
</evidence>
<protein>
    <submittedName>
        <fullName evidence="7">TonB family protein</fullName>
    </submittedName>
</protein>
<keyword evidence="4" id="KW-0472">Membrane</keyword>
<dbReference type="InterPro" id="IPR037682">
    <property type="entry name" value="TonB_C"/>
</dbReference>